<accession>A0A6J4K7R5</accession>
<protein>
    <submittedName>
        <fullName evidence="1">Uncharacterized protein</fullName>
    </submittedName>
</protein>
<reference evidence="1" key="1">
    <citation type="submission" date="2020-02" db="EMBL/GenBank/DDBJ databases">
        <authorList>
            <person name="Meier V. D."/>
        </authorList>
    </citation>
    <scope>NUCLEOTIDE SEQUENCE</scope>
    <source>
        <strain evidence="1">AVDCRST_MAG26</strain>
    </source>
</reference>
<proteinExistence type="predicted"/>
<name>A0A6J4K7R5_9CHLR</name>
<evidence type="ECO:0000313" key="1">
    <source>
        <dbReference type="EMBL" id="CAA9297646.1"/>
    </source>
</evidence>
<gene>
    <name evidence="1" type="ORF">AVDCRST_MAG26-4563</name>
</gene>
<dbReference type="AlphaFoldDB" id="A0A6J4K7R5"/>
<sequence>MHANPLYLVELQHVALVCRRTDGRFGCRRAYKAGWSQGTEAPPSRMEHSNEYVSILHGGTAAILREGLLLVRPRPRQNLRPGKVWVYQNMDGGLLRDALPPVA</sequence>
<organism evidence="1">
    <name type="scientific">uncultured Chloroflexia bacterium</name>
    <dbReference type="NCBI Taxonomy" id="1672391"/>
    <lineage>
        <taxon>Bacteria</taxon>
        <taxon>Bacillati</taxon>
        <taxon>Chloroflexota</taxon>
        <taxon>Chloroflexia</taxon>
        <taxon>environmental samples</taxon>
    </lineage>
</organism>
<dbReference type="EMBL" id="CADCTK010001092">
    <property type="protein sequence ID" value="CAA9297646.1"/>
    <property type="molecule type" value="Genomic_DNA"/>
</dbReference>